<keyword evidence="3" id="KW-1185">Reference proteome</keyword>
<evidence type="ECO:0000313" key="3">
    <source>
        <dbReference type="Proteomes" id="UP000291793"/>
    </source>
</evidence>
<evidence type="ECO:0000256" key="1">
    <source>
        <dbReference type="SAM" id="SignalP"/>
    </source>
</evidence>
<dbReference type="OrthoDB" id="5525214at2"/>
<feature type="signal peptide" evidence="1">
    <location>
        <begin position="1"/>
        <end position="24"/>
    </location>
</feature>
<reference evidence="2 3" key="1">
    <citation type="submission" date="2019-02" db="EMBL/GenBank/DDBJ databases">
        <title>The draft genome of Kosakonia quasisacchari strain WCHKQ120001.</title>
        <authorList>
            <person name="Wang C."/>
            <person name="Feng Y."/>
            <person name="Zong Z."/>
        </authorList>
    </citation>
    <scope>NUCLEOTIDE SEQUENCE [LARGE SCALE GENOMIC DNA]</scope>
    <source>
        <strain evidence="2 3">WCHKQ120001</strain>
    </source>
</reference>
<dbReference type="EMBL" id="SJOP01000011">
    <property type="protein sequence ID" value="TCC06578.1"/>
    <property type="molecule type" value="Genomic_DNA"/>
</dbReference>
<dbReference type="AlphaFoldDB" id="A0A4R0H9P7"/>
<comment type="caution">
    <text evidence="2">The sequence shown here is derived from an EMBL/GenBank/DDBJ whole genome shotgun (WGS) entry which is preliminary data.</text>
</comment>
<accession>A0A4R0H9P7</accession>
<name>A0A4R0H9P7_9ENTR</name>
<dbReference type="Proteomes" id="UP000291793">
    <property type="component" value="Unassembled WGS sequence"/>
</dbReference>
<organism evidence="2 3">
    <name type="scientific">Kosakonia quasisacchari</name>
    <dbReference type="NCBI Taxonomy" id="2529380"/>
    <lineage>
        <taxon>Bacteria</taxon>
        <taxon>Pseudomonadati</taxon>
        <taxon>Pseudomonadota</taxon>
        <taxon>Gammaproteobacteria</taxon>
        <taxon>Enterobacterales</taxon>
        <taxon>Enterobacteriaceae</taxon>
        <taxon>Kosakonia</taxon>
    </lineage>
</organism>
<proteinExistence type="predicted"/>
<evidence type="ECO:0000313" key="2">
    <source>
        <dbReference type="EMBL" id="TCC06578.1"/>
    </source>
</evidence>
<gene>
    <name evidence="2" type="ORF">E0L21_13595</name>
</gene>
<protein>
    <submittedName>
        <fullName evidence="2">Uncharacterized protein</fullName>
    </submittedName>
</protein>
<sequence length="97" mass="10580">MKTLLLLWAVLAASGLCMTTEGFAKTQRLSDAQVKQAIIAESIANYPGPCACPYNHARNGSSCGKRSAWSRAGGYSPICYAEEVTKEDIAQWRETHQ</sequence>
<keyword evidence="1" id="KW-0732">Signal</keyword>
<feature type="chain" id="PRO_5020199619" evidence="1">
    <location>
        <begin position="25"/>
        <end position="97"/>
    </location>
</feature>